<feature type="binding site" evidence="8">
    <location>
        <position position="20"/>
    </location>
    <ligand>
        <name>[4Fe-4S] cluster</name>
        <dbReference type="ChEBI" id="CHEBI:49883"/>
        <note>4Fe-4S-S-AdoMet</note>
    </ligand>
</feature>
<dbReference type="InterPro" id="IPR024924">
    <property type="entry name" value="7-CO-7-deazaguanine_synth-like"/>
</dbReference>
<dbReference type="InterPro" id="IPR058240">
    <property type="entry name" value="rSAM_sf"/>
</dbReference>
<dbReference type="Pfam" id="PF04055">
    <property type="entry name" value="Radical_SAM"/>
    <property type="match status" value="1"/>
</dbReference>
<organism evidence="10 11">
    <name type="scientific">Prochlorothrix hollandica PCC 9006 = CALU 1027</name>
    <dbReference type="NCBI Taxonomy" id="317619"/>
    <lineage>
        <taxon>Bacteria</taxon>
        <taxon>Bacillati</taxon>
        <taxon>Cyanobacteriota</taxon>
        <taxon>Cyanophyceae</taxon>
        <taxon>Prochlorotrichales</taxon>
        <taxon>Prochlorotrichaceae</taxon>
        <taxon>Prochlorothrix</taxon>
    </lineage>
</organism>
<sequence length="186" mass="20513">MQGEGHWAGHSAFFIRLGGCDVGCSWCDTKHSWDASRHRSRSIAELVAAAAAVPSAHVIVTGGEPTLHDLQPLTQALRAAGCQPHLETSGAYPLRGDFQWVTLSPKTVRSPHPSLYGQVHELKVVVADRSDLEWAESQAALVSPTVVKFLQPEWSSPQSQALVYDYVLHHPTWRISLQTHKILKVR</sequence>
<feature type="binding site" evidence="8">
    <location>
        <begin position="26"/>
        <end position="28"/>
    </location>
    <ligand>
        <name>S-adenosyl-L-methionine</name>
        <dbReference type="ChEBI" id="CHEBI:59789"/>
    </ligand>
</feature>
<comment type="caution">
    <text evidence="10">The sequence shown here is derived from an EMBL/GenBank/DDBJ whole genome shotgun (WGS) entry which is preliminary data.</text>
</comment>
<evidence type="ECO:0000259" key="9">
    <source>
        <dbReference type="PROSITE" id="PS51918"/>
    </source>
</evidence>
<dbReference type="Gene3D" id="3.20.20.70">
    <property type="entry name" value="Aldolase class I"/>
    <property type="match status" value="1"/>
</dbReference>
<dbReference type="GO" id="GO:0000287">
    <property type="term" value="F:magnesium ion binding"/>
    <property type="evidence" value="ECO:0007669"/>
    <property type="project" value="UniProtKB-UniRule"/>
</dbReference>
<comment type="similarity">
    <text evidence="8">Belongs to the radical SAM superfamily. 7-carboxy-7-deazaguanine synthase family.</text>
</comment>
<evidence type="ECO:0000256" key="1">
    <source>
        <dbReference type="ARBA" id="ARBA00022485"/>
    </source>
</evidence>
<feature type="binding site" evidence="8">
    <location>
        <position position="16"/>
    </location>
    <ligand>
        <name>substrate</name>
    </ligand>
</feature>
<evidence type="ECO:0000256" key="8">
    <source>
        <dbReference type="HAMAP-Rule" id="MF_00917"/>
    </source>
</evidence>
<dbReference type="UniPathway" id="UPA00391"/>
<dbReference type="PANTHER" id="PTHR42836:SF1">
    <property type="entry name" value="7-CARBOXY-7-DEAZAGUANINE SYNTHASE"/>
    <property type="match status" value="1"/>
</dbReference>
<feature type="domain" description="Radical SAM core" evidence="9">
    <location>
        <begin position="7"/>
        <end position="186"/>
    </location>
</feature>
<keyword evidence="11" id="KW-1185">Reference proteome</keyword>
<feature type="binding site" evidence="8">
    <location>
        <position position="24"/>
    </location>
    <ligand>
        <name>[4Fe-4S] cluster</name>
        <dbReference type="ChEBI" id="CHEBI:49883"/>
        <note>4Fe-4S-S-AdoMet</note>
    </ligand>
</feature>
<comment type="pathway">
    <text evidence="8">Purine metabolism; 7-cyano-7-deazaguanine biosynthesis.</text>
</comment>
<evidence type="ECO:0000313" key="11">
    <source>
        <dbReference type="Proteomes" id="UP000034681"/>
    </source>
</evidence>
<dbReference type="GO" id="GO:1904047">
    <property type="term" value="F:S-adenosyl-L-methionine binding"/>
    <property type="evidence" value="ECO:0007669"/>
    <property type="project" value="UniProtKB-UniRule"/>
</dbReference>
<keyword evidence="6 8" id="KW-0411">Iron-sulfur</keyword>
<feature type="binding site" evidence="8">
    <location>
        <begin position="104"/>
        <end position="106"/>
    </location>
    <ligand>
        <name>S-adenosyl-L-methionine</name>
        <dbReference type="ChEBI" id="CHEBI:59789"/>
    </ligand>
</feature>
<keyword evidence="7 8" id="KW-0456">Lyase</keyword>
<dbReference type="InterPro" id="IPR007197">
    <property type="entry name" value="rSAM"/>
</dbReference>
<name>A0A0M2Q448_PROHO</name>
<feature type="binding site" evidence="8">
    <location>
        <position position="29"/>
    </location>
    <ligand>
        <name>Mg(2+)</name>
        <dbReference type="ChEBI" id="CHEBI:18420"/>
    </ligand>
</feature>
<dbReference type="PANTHER" id="PTHR42836">
    <property type="entry name" value="7-CARBOXY-7-DEAZAGUANINE SYNTHASE"/>
    <property type="match status" value="1"/>
</dbReference>
<dbReference type="HAMAP" id="MF_00917">
    <property type="entry name" value="QueE"/>
    <property type="match status" value="1"/>
</dbReference>
<keyword evidence="5 8" id="KW-0408">Iron</keyword>
<dbReference type="GO" id="GO:0016840">
    <property type="term" value="F:carbon-nitrogen lyase activity"/>
    <property type="evidence" value="ECO:0007669"/>
    <property type="project" value="UniProtKB-UniRule"/>
</dbReference>
<dbReference type="SFLD" id="SFLDS00029">
    <property type="entry name" value="Radical_SAM"/>
    <property type="match status" value="1"/>
</dbReference>
<feature type="binding site" evidence="8">
    <location>
        <position position="27"/>
    </location>
    <ligand>
        <name>[4Fe-4S] cluster</name>
        <dbReference type="ChEBI" id="CHEBI:49883"/>
        <note>4Fe-4S-S-AdoMet</note>
    </ligand>
</feature>
<feature type="binding site" evidence="8">
    <location>
        <position position="61"/>
    </location>
    <ligand>
        <name>substrate</name>
    </ligand>
</feature>
<evidence type="ECO:0000256" key="5">
    <source>
        <dbReference type="ARBA" id="ARBA00023004"/>
    </source>
</evidence>
<evidence type="ECO:0000256" key="6">
    <source>
        <dbReference type="ARBA" id="ARBA00023014"/>
    </source>
</evidence>
<keyword evidence="2 8" id="KW-0949">S-adenosyl-L-methionine</keyword>
<accession>A0A0M2Q448</accession>
<evidence type="ECO:0000256" key="4">
    <source>
        <dbReference type="ARBA" id="ARBA00022842"/>
    </source>
</evidence>
<dbReference type="InterPro" id="IPR013785">
    <property type="entry name" value="Aldolase_TIM"/>
</dbReference>
<dbReference type="GO" id="GO:0008616">
    <property type="term" value="P:tRNA queuosine(34) biosynthetic process"/>
    <property type="evidence" value="ECO:0007669"/>
    <property type="project" value="UniProtKB-UniRule"/>
</dbReference>
<comment type="subunit">
    <text evidence="8">Homodimer.</text>
</comment>
<comment type="cofactor">
    <cofactor evidence="8">
        <name>[4Fe-4S] cluster</name>
        <dbReference type="ChEBI" id="CHEBI:49883"/>
    </cofactor>
    <text evidence="8">Binds 1 [4Fe-4S] cluster. The cluster is coordinated with 3 cysteines and an exchangeable S-adenosyl-L-methionine.</text>
</comment>
<dbReference type="AlphaFoldDB" id="A0A0M2Q448"/>
<evidence type="ECO:0000313" key="10">
    <source>
        <dbReference type="EMBL" id="KKJ01342.1"/>
    </source>
</evidence>
<keyword evidence="8" id="KW-0671">Queuosine biosynthesis</keyword>
<protein>
    <recommendedName>
        <fullName evidence="8">7-carboxy-7-deazaguanine synthase</fullName>
        <shortName evidence="8">CDG synthase</shortName>
        <ecNumber evidence="8">4.3.99.3</ecNumber>
    </recommendedName>
    <alternativeName>
        <fullName evidence="8">Queuosine biosynthesis protein QueE</fullName>
    </alternativeName>
</protein>
<reference evidence="10" key="1">
    <citation type="submission" date="2012-04" db="EMBL/GenBank/DDBJ databases">
        <authorList>
            <person name="Borisov I.G."/>
            <person name="Ivanikova N.V."/>
            <person name="Pinevich A.V."/>
        </authorList>
    </citation>
    <scope>NUCLEOTIDE SEQUENCE</scope>
    <source>
        <strain evidence="10">CALU 1027</strain>
    </source>
</reference>
<dbReference type="EMBL" id="AJTX02000002">
    <property type="protein sequence ID" value="KKJ01342.1"/>
    <property type="molecule type" value="Genomic_DNA"/>
</dbReference>
<proteinExistence type="inferred from homology"/>
<dbReference type="Proteomes" id="UP000034681">
    <property type="component" value="Unassembled WGS sequence"/>
</dbReference>
<evidence type="ECO:0000256" key="2">
    <source>
        <dbReference type="ARBA" id="ARBA00022691"/>
    </source>
</evidence>
<dbReference type="PIRSF" id="PIRSF000370">
    <property type="entry name" value="QueE"/>
    <property type="match status" value="1"/>
</dbReference>
<comment type="caution">
    <text evidence="8">Lacks conserved residue(s) required for the propagation of feature annotation.</text>
</comment>
<comment type="cofactor">
    <cofactor evidence="8">
        <name>Mg(2+)</name>
        <dbReference type="ChEBI" id="CHEBI:18420"/>
    </cofactor>
</comment>
<evidence type="ECO:0000256" key="7">
    <source>
        <dbReference type="ARBA" id="ARBA00023239"/>
    </source>
</evidence>
<dbReference type="STRING" id="317619.GCA_000332315_03802"/>
<evidence type="ECO:0000256" key="3">
    <source>
        <dbReference type="ARBA" id="ARBA00022723"/>
    </source>
</evidence>
<feature type="binding site" evidence="8">
    <location>
        <position position="63"/>
    </location>
    <ligand>
        <name>S-adenosyl-L-methionine</name>
        <dbReference type="ChEBI" id="CHEBI:59789"/>
    </ligand>
</feature>
<dbReference type="eggNOG" id="COG0602">
    <property type="taxonomic scope" value="Bacteria"/>
</dbReference>
<keyword evidence="3 8" id="KW-0479">Metal-binding</keyword>
<comment type="function">
    <text evidence="8">Catalyzes the complex heterocyclic radical-mediated conversion of 6-carboxy-5,6,7,8-tetrahydropterin (CPH4) to 7-carboxy-7-deazaguanine (CDG), a step common to the biosynthetic pathways of all 7-deazapurine-containing compounds.</text>
</comment>
<dbReference type="SUPFAM" id="SSF102114">
    <property type="entry name" value="Radical SAM enzymes"/>
    <property type="match status" value="1"/>
</dbReference>
<dbReference type="PROSITE" id="PS51918">
    <property type="entry name" value="RADICAL_SAM"/>
    <property type="match status" value="1"/>
</dbReference>
<comment type="catalytic activity">
    <reaction evidence="8">
        <text>6-carboxy-5,6,7,8-tetrahydropterin + H(+) = 7-carboxy-7-carbaguanine + NH4(+)</text>
        <dbReference type="Rhea" id="RHEA:27974"/>
        <dbReference type="ChEBI" id="CHEBI:15378"/>
        <dbReference type="ChEBI" id="CHEBI:28938"/>
        <dbReference type="ChEBI" id="CHEBI:61032"/>
        <dbReference type="ChEBI" id="CHEBI:61036"/>
        <dbReference type="EC" id="4.3.99.3"/>
    </reaction>
</comment>
<gene>
    <name evidence="8" type="primary">queE</name>
    <name evidence="10" type="ORF">PROH_03025</name>
</gene>
<dbReference type="EC" id="4.3.99.3" evidence="8"/>
<keyword evidence="4 8" id="KW-0460">Magnesium</keyword>
<keyword evidence="1 8" id="KW-0004">4Fe-4S</keyword>
<dbReference type="GO" id="GO:0051539">
    <property type="term" value="F:4 iron, 4 sulfur cluster binding"/>
    <property type="evidence" value="ECO:0007669"/>
    <property type="project" value="UniProtKB-UniRule"/>
</dbReference>
<comment type="cofactor">
    <cofactor evidence="8">
        <name>S-adenosyl-L-methionine</name>
        <dbReference type="ChEBI" id="CHEBI:59789"/>
    </cofactor>
    <text evidence="8">Binds 1 S-adenosyl-L-methionine per subunit.</text>
</comment>